<dbReference type="InterPro" id="IPR036097">
    <property type="entry name" value="HisK_dim/P_sf"/>
</dbReference>
<sequence>MTMPTLPAIVEASISADGLLLSADEPLLALQREAGADLGERLAIPQLAAVARLAARLGIIVSRPVAAASERCDIDMWVRARPEGKAVHLSVIDWQERSISTVRNNQSGPLEADLAAVSDGWSWQVDTQLRFQMVLEGGDPDGVLPMQPPVPGSPFSSYFQLQADEDGDMAILRGFTQRRAFRDQLACLTSDPARRFHLSGFPLFDLAGQLLGYRGKAFALDLAVPVPEIAPPAAVDSLAFGKRLDRSLRQPLGRIIANADTISAQLEGPLRSDYMGYALDIASAGRHLMALVDDLADLQAIDRPDFTVASESVDLADIGRRAAGLLGVKALDRQINVLPPETGEAVPARGEFRRVLQILVNLIGNAIRYGPEGSEVRLEIGLEDGRPRIAVTDEGSGVLPEDRERIFEKFERLGRDDQGGSGLGLYISRKLARAMGGDIRIEGDAGQGACFILTLPADETSGQIGLVSDQLLD</sequence>
<evidence type="ECO:0000256" key="2">
    <source>
        <dbReference type="ARBA" id="ARBA00012438"/>
    </source>
</evidence>
<organism evidence="7 8">
    <name type="scientific">Sphingobium cloacae</name>
    <dbReference type="NCBI Taxonomy" id="120107"/>
    <lineage>
        <taxon>Bacteria</taxon>
        <taxon>Pseudomonadati</taxon>
        <taxon>Pseudomonadota</taxon>
        <taxon>Alphaproteobacteria</taxon>
        <taxon>Sphingomonadales</taxon>
        <taxon>Sphingomonadaceae</taxon>
        <taxon>Sphingobium</taxon>
    </lineage>
</organism>
<dbReference type="PANTHER" id="PTHR43711:SF1">
    <property type="entry name" value="HISTIDINE KINASE 1"/>
    <property type="match status" value="1"/>
</dbReference>
<dbReference type="EC" id="2.7.13.3" evidence="2"/>
<dbReference type="AlphaFoldDB" id="A0A1E1F0Z4"/>
<evidence type="ECO:0000256" key="3">
    <source>
        <dbReference type="ARBA" id="ARBA00022679"/>
    </source>
</evidence>
<dbReference type="OrthoDB" id="7933832at2"/>
<keyword evidence="3" id="KW-0808">Transferase</keyword>
<dbReference type="InterPro" id="IPR005467">
    <property type="entry name" value="His_kinase_dom"/>
</dbReference>
<dbReference type="PROSITE" id="PS50109">
    <property type="entry name" value="HIS_KIN"/>
    <property type="match status" value="1"/>
</dbReference>
<keyword evidence="5" id="KW-0902">Two-component regulatory system</keyword>
<feature type="domain" description="Histidine kinase" evidence="6">
    <location>
        <begin position="243"/>
        <end position="459"/>
    </location>
</feature>
<dbReference type="RefSeq" id="WP_066515575.1">
    <property type="nucleotide sequence ID" value="NZ_AP017655.1"/>
</dbReference>
<evidence type="ECO:0000256" key="1">
    <source>
        <dbReference type="ARBA" id="ARBA00000085"/>
    </source>
</evidence>
<evidence type="ECO:0000259" key="6">
    <source>
        <dbReference type="PROSITE" id="PS50109"/>
    </source>
</evidence>
<dbReference type="KEGG" id="sclo:SCLO_1011430"/>
<evidence type="ECO:0000313" key="7">
    <source>
        <dbReference type="EMBL" id="BAV64183.1"/>
    </source>
</evidence>
<dbReference type="PANTHER" id="PTHR43711">
    <property type="entry name" value="TWO-COMPONENT HISTIDINE KINASE"/>
    <property type="match status" value="1"/>
</dbReference>
<dbReference type="GO" id="GO:0000155">
    <property type="term" value="F:phosphorelay sensor kinase activity"/>
    <property type="evidence" value="ECO:0007669"/>
    <property type="project" value="InterPro"/>
</dbReference>
<dbReference type="InterPro" id="IPR004358">
    <property type="entry name" value="Sig_transdc_His_kin-like_C"/>
</dbReference>
<name>A0A1E1F0Z4_9SPHN</name>
<dbReference type="CDD" id="cd00075">
    <property type="entry name" value="HATPase"/>
    <property type="match status" value="1"/>
</dbReference>
<dbReference type="Gene3D" id="3.30.565.10">
    <property type="entry name" value="Histidine kinase-like ATPase, C-terminal domain"/>
    <property type="match status" value="1"/>
</dbReference>
<gene>
    <name evidence="7" type="ORF">SCLO_1011430</name>
</gene>
<dbReference type="PRINTS" id="PR00344">
    <property type="entry name" value="BCTRLSENSOR"/>
</dbReference>
<accession>A0A1E1F0Z4</accession>
<dbReference type="Pfam" id="PF02518">
    <property type="entry name" value="HATPase_c"/>
    <property type="match status" value="1"/>
</dbReference>
<keyword evidence="4 7" id="KW-0418">Kinase</keyword>
<dbReference type="EMBL" id="AP017655">
    <property type="protein sequence ID" value="BAV64183.1"/>
    <property type="molecule type" value="Genomic_DNA"/>
</dbReference>
<evidence type="ECO:0000313" key="8">
    <source>
        <dbReference type="Proteomes" id="UP000218272"/>
    </source>
</evidence>
<evidence type="ECO:0000256" key="4">
    <source>
        <dbReference type="ARBA" id="ARBA00022777"/>
    </source>
</evidence>
<dbReference type="InterPro" id="IPR036890">
    <property type="entry name" value="HATPase_C_sf"/>
</dbReference>
<dbReference type="InterPro" id="IPR050736">
    <property type="entry name" value="Sensor_HK_Regulatory"/>
</dbReference>
<evidence type="ECO:0000256" key="5">
    <source>
        <dbReference type="ARBA" id="ARBA00023012"/>
    </source>
</evidence>
<comment type="catalytic activity">
    <reaction evidence="1">
        <text>ATP + protein L-histidine = ADP + protein N-phospho-L-histidine.</text>
        <dbReference type="EC" id="2.7.13.3"/>
    </reaction>
</comment>
<dbReference type="InterPro" id="IPR003594">
    <property type="entry name" value="HATPase_dom"/>
</dbReference>
<keyword evidence="8" id="KW-1185">Reference proteome</keyword>
<proteinExistence type="predicted"/>
<protein>
    <recommendedName>
        <fullName evidence="2">histidine kinase</fullName>
        <ecNumber evidence="2">2.7.13.3</ecNumber>
    </recommendedName>
</protein>
<dbReference type="SMART" id="SM00387">
    <property type="entry name" value="HATPase_c"/>
    <property type="match status" value="1"/>
</dbReference>
<reference evidence="7 8" key="1">
    <citation type="submission" date="2016-10" db="EMBL/GenBank/DDBJ databases">
        <title>Complete Genome Sequence of the Nonylphenol-Degrading Bacterium Sphingobium cloacae JCM 10874T.</title>
        <authorList>
            <person name="Ootsuka M."/>
            <person name="Nishizawa T."/>
            <person name="Ohta H."/>
        </authorList>
    </citation>
    <scope>NUCLEOTIDE SEQUENCE [LARGE SCALE GENOMIC DNA]</scope>
    <source>
        <strain evidence="7 8">JCM 10874</strain>
    </source>
</reference>
<dbReference type="SUPFAM" id="SSF55874">
    <property type="entry name" value="ATPase domain of HSP90 chaperone/DNA topoisomerase II/histidine kinase"/>
    <property type="match status" value="1"/>
</dbReference>
<dbReference type="Proteomes" id="UP000218272">
    <property type="component" value="Chromosome SCLO_1"/>
</dbReference>
<dbReference type="SUPFAM" id="SSF47384">
    <property type="entry name" value="Homodimeric domain of signal transducing histidine kinase"/>
    <property type="match status" value="1"/>
</dbReference>